<evidence type="ECO:0000256" key="2">
    <source>
        <dbReference type="ARBA" id="ARBA00004727"/>
    </source>
</evidence>
<gene>
    <name evidence="10" type="ORF">GIB67_032992</name>
</gene>
<comment type="catalytic activity">
    <reaction evidence="1">
        <text>alpha-D-glucose 1-phosphate + ATP + H(+) = ADP-alpha-D-glucose + diphosphate</text>
        <dbReference type="Rhea" id="RHEA:12120"/>
        <dbReference type="ChEBI" id="CHEBI:15378"/>
        <dbReference type="ChEBI" id="CHEBI:30616"/>
        <dbReference type="ChEBI" id="CHEBI:33019"/>
        <dbReference type="ChEBI" id="CHEBI:57498"/>
        <dbReference type="ChEBI" id="CHEBI:58601"/>
        <dbReference type="EC" id="2.7.7.27"/>
    </reaction>
</comment>
<name>A0A7J7MZ00_9MAGN</name>
<dbReference type="PANTHER" id="PTHR43523:SF12">
    <property type="entry name" value="GLUCOSE-1-PHOSPHATE ADENYLYLTRANSFERASE LARGE SUBUNIT 1, CHLOROPLASTIC-RELATED"/>
    <property type="match status" value="1"/>
</dbReference>
<dbReference type="EMBL" id="JACGCM010001183">
    <property type="protein sequence ID" value="KAF6159908.1"/>
    <property type="molecule type" value="Genomic_DNA"/>
</dbReference>
<evidence type="ECO:0000256" key="5">
    <source>
        <dbReference type="ARBA" id="ARBA00022533"/>
    </source>
</evidence>
<dbReference type="OrthoDB" id="1733332at2759"/>
<evidence type="ECO:0000256" key="3">
    <source>
        <dbReference type="ARBA" id="ARBA00010443"/>
    </source>
</evidence>
<dbReference type="GO" id="GO:0000166">
    <property type="term" value="F:nucleotide binding"/>
    <property type="evidence" value="ECO:0007669"/>
    <property type="project" value="UniProtKB-KW"/>
</dbReference>
<organism evidence="10 11">
    <name type="scientific">Kingdonia uniflora</name>
    <dbReference type="NCBI Taxonomy" id="39325"/>
    <lineage>
        <taxon>Eukaryota</taxon>
        <taxon>Viridiplantae</taxon>
        <taxon>Streptophyta</taxon>
        <taxon>Embryophyta</taxon>
        <taxon>Tracheophyta</taxon>
        <taxon>Spermatophyta</taxon>
        <taxon>Magnoliopsida</taxon>
        <taxon>Ranunculales</taxon>
        <taxon>Circaeasteraceae</taxon>
        <taxon>Kingdonia</taxon>
    </lineage>
</organism>
<evidence type="ECO:0000313" key="11">
    <source>
        <dbReference type="Proteomes" id="UP000541444"/>
    </source>
</evidence>
<sequence>MCTSTAMLKEGWLEMKMIQEDFELYNFTWMLFKDCHVEHSIVGVRSRLEYGVEMKDTMMMGSDYYQTEAEITSIMGEGKVPMGVGSKTKISFATIEECEALAVLGGILRPGREV</sequence>
<dbReference type="GO" id="GO:0005978">
    <property type="term" value="P:glycogen biosynthetic process"/>
    <property type="evidence" value="ECO:0007669"/>
    <property type="project" value="InterPro"/>
</dbReference>
<dbReference type="GO" id="GO:0019252">
    <property type="term" value="P:starch biosynthetic process"/>
    <property type="evidence" value="ECO:0007669"/>
    <property type="project" value="UniProtKB-KW"/>
</dbReference>
<protein>
    <recommendedName>
        <fullName evidence="4">glucose-1-phosphate adenylyltransferase</fullName>
        <ecNumber evidence="4">2.7.7.27</ecNumber>
    </recommendedName>
</protein>
<proteinExistence type="inferred from homology"/>
<keyword evidence="11" id="KW-1185">Reference proteome</keyword>
<comment type="similarity">
    <text evidence="3">Belongs to the bacterial/plant glucose-1-phosphate adenylyltransferase family.</text>
</comment>
<dbReference type="Proteomes" id="UP000541444">
    <property type="component" value="Unassembled WGS sequence"/>
</dbReference>
<evidence type="ECO:0000256" key="7">
    <source>
        <dbReference type="ARBA" id="ARBA00022695"/>
    </source>
</evidence>
<dbReference type="GO" id="GO:0008878">
    <property type="term" value="F:glucose-1-phosphate adenylyltransferase activity"/>
    <property type="evidence" value="ECO:0007669"/>
    <property type="project" value="UniProtKB-EC"/>
</dbReference>
<evidence type="ECO:0000256" key="6">
    <source>
        <dbReference type="ARBA" id="ARBA00022679"/>
    </source>
</evidence>
<comment type="pathway">
    <text evidence="2">Glycan biosynthesis; starch biosynthesis.</text>
</comment>
<evidence type="ECO:0000256" key="9">
    <source>
        <dbReference type="ARBA" id="ARBA00022922"/>
    </source>
</evidence>
<keyword evidence="8" id="KW-0547">Nucleotide-binding</keyword>
<keyword evidence="7" id="KW-0548">Nucleotidyltransferase</keyword>
<comment type="caution">
    <text evidence="10">The sequence shown here is derived from an EMBL/GenBank/DDBJ whole genome shotgun (WGS) entry which is preliminary data.</text>
</comment>
<dbReference type="InterPro" id="IPR011831">
    <property type="entry name" value="ADP-Glc_PPase"/>
</dbReference>
<keyword evidence="5" id="KW-0021">Allosteric enzyme</keyword>
<dbReference type="AlphaFoldDB" id="A0A7J7MZ00"/>
<dbReference type="EC" id="2.7.7.27" evidence="4"/>
<evidence type="ECO:0000256" key="4">
    <source>
        <dbReference type="ARBA" id="ARBA00012460"/>
    </source>
</evidence>
<keyword evidence="9" id="KW-0750">Starch biosynthesis</keyword>
<reference evidence="10 11" key="1">
    <citation type="journal article" date="2020" name="IScience">
        <title>Genome Sequencing of the Endangered Kingdonia uniflora (Circaeasteraceae, Ranunculales) Reveals Potential Mechanisms of Evolutionary Specialization.</title>
        <authorList>
            <person name="Sun Y."/>
            <person name="Deng T."/>
            <person name="Zhang A."/>
            <person name="Moore M.J."/>
            <person name="Landis J.B."/>
            <person name="Lin N."/>
            <person name="Zhang H."/>
            <person name="Zhang X."/>
            <person name="Huang J."/>
            <person name="Zhang X."/>
            <person name="Sun H."/>
            <person name="Wang H."/>
        </authorList>
    </citation>
    <scope>NUCLEOTIDE SEQUENCE [LARGE SCALE GENOMIC DNA]</scope>
    <source>
        <strain evidence="10">TB1705</strain>
        <tissue evidence="10">Leaf</tissue>
    </source>
</reference>
<accession>A0A7J7MZ00</accession>
<dbReference type="Pfam" id="PF25247">
    <property type="entry name" value="LbH_GLGC"/>
    <property type="match status" value="1"/>
</dbReference>
<evidence type="ECO:0000313" key="10">
    <source>
        <dbReference type="EMBL" id="KAF6159908.1"/>
    </source>
</evidence>
<evidence type="ECO:0000256" key="1">
    <source>
        <dbReference type="ARBA" id="ARBA00000956"/>
    </source>
</evidence>
<evidence type="ECO:0000256" key="8">
    <source>
        <dbReference type="ARBA" id="ARBA00022741"/>
    </source>
</evidence>
<keyword evidence="6" id="KW-0808">Transferase</keyword>
<dbReference type="Gene3D" id="2.160.10.10">
    <property type="entry name" value="Hexapeptide repeat proteins"/>
    <property type="match status" value="1"/>
</dbReference>
<dbReference type="PANTHER" id="PTHR43523">
    <property type="entry name" value="GLUCOSE-1-PHOSPHATE ADENYLYLTRANSFERASE-RELATED"/>
    <property type="match status" value="1"/>
</dbReference>